<dbReference type="GO" id="GO:0006355">
    <property type="term" value="P:regulation of DNA-templated transcription"/>
    <property type="evidence" value="ECO:0007669"/>
    <property type="project" value="InterPro"/>
</dbReference>
<feature type="compositionally biased region" description="Polar residues" evidence="1">
    <location>
        <begin position="250"/>
        <end position="281"/>
    </location>
</feature>
<evidence type="ECO:0000313" key="4">
    <source>
        <dbReference type="WBParaSite" id="ECPE_0000787901-mRNA-1"/>
    </source>
</evidence>
<keyword evidence="3" id="KW-1185">Reference proteome</keyword>
<dbReference type="WBParaSite" id="ECPE_0000787901-mRNA-1">
    <property type="protein sequence ID" value="ECPE_0000787901-mRNA-1"/>
    <property type="gene ID" value="ECPE_0000787901"/>
</dbReference>
<protein>
    <submittedName>
        <fullName evidence="4">SAP30-binding protein</fullName>
    </submittedName>
</protein>
<dbReference type="InterPro" id="IPR012479">
    <property type="entry name" value="SAP30BP"/>
</dbReference>
<dbReference type="OrthoDB" id="1714508at2759"/>
<evidence type="ECO:0000313" key="3">
    <source>
        <dbReference type="Proteomes" id="UP000272942"/>
    </source>
</evidence>
<evidence type="ECO:0000313" key="2">
    <source>
        <dbReference type="EMBL" id="VDP82203.1"/>
    </source>
</evidence>
<feature type="compositionally biased region" description="Basic and acidic residues" evidence="1">
    <location>
        <begin position="1"/>
        <end position="11"/>
    </location>
</feature>
<dbReference type="Pfam" id="PF07818">
    <property type="entry name" value="HCNGP"/>
    <property type="match status" value="1"/>
</dbReference>
<organism evidence="4">
    <name type="scientific">Echinostoma caproni</name>
    <dbReference type="NCBI Taxonomy" id="27848"/>
    <lineage>
        <taxon>Eukaryota</taxon>
        <taxon>Metazoa</taxon>
        <taxon>Spiralia</taxon>
        <taxon>Lophotrochozoa</taxon>
        <taxon>Platyhelminthes</taxon>
        <taxon>Trematoda</taxon>
        <taxon>Digenea</taxon>
        <taxon>Plagiorchiida</taxon>
        <taxon>Echinostomata</taxon>
        <taxon>Echinostomatoidea</taxon>
        <taxon>Echinostomatidae</taxon>
        <taxon>Echinostoma</taxon>
    </lineage>
</organism>
<feature type="region of interest" description="Disordered" evidence="1">
    <location>
        <begin position="244"/>
        <end position="326"/>
    </location>
</feature>
<feature type="compositionally biased region" description="Polar residues" evidence="1">
    <location>
        <begin position="298"/>
        <end position="309"/>
    </location>
</feature>
<evidence type="ECO:0000256" key="1">
    <source>
        <dbReference type="SAM" id="MobiDB-lite"/>
    </source>
</evidence>
<accession>A0A183ALM5</accession>
<dbReference type="GO" id="GO:0005634">
    <property type="term" value="C:nucleus"/>
    <property type="evidence" value="ECO:0007669"/>
    <property type="project" value="TreeGrafter"/>
</dbReference>
<feature type="compositionally biased region" description="Polar residues" evidence="1">
    <location>
        <begin position="122"/>
        <end position="136"/>
    </location>
</feature>
<dbReference type="AlphaFoldDB" id="A0A183ALM5"/>
<feature type="region of interest" description="Disordered" evidence="1">
    <location>
        <begin position="1"/>
        <end position="151"/>
    </location>
</feature>
<proteinExistence type="predicted"/>
<sequence length="326" mass="36432">MSEEINNHEFESQLSKAPSLVSYTIDDDDDDEHTAPSDEETSDSQHSLSNKVRQPDEAAPDSTMDTSVSPLPTGDFPFISLDEPPTILSSSHQMNKEPILVLSQDHLQNPPALTENHHEPDSSASQSEFTGEQNRASPGLDDVQLPPEPTGHCRMELQEKVDREVRRMRLDISYDPNRAIQDNKAFRNPSIYEKLISFLNIDEKGTNFPQEIYDPYRWTPQSYYDELARVQNREIDRLLKLQKEQKKSEGNQQNNSAPGATGNIQDMTNKNTLMSSASVSTGFVEPKKRSKWDAGVPESNTTNNATGSEPTKVPVAPPVGGLIKQK</sequence>
<reference evidence="2 3" key="2">
    <citation type="submission" date="2018-11" db="EMBL/GenBank/DDBJ databases">
        <authorList>
            <consortium name="Pathogen Informatics"/>
        </authorList>
    </citation>
    <scope>NUCLEOTIDE SEQUENCE [LARGE SCALE GENOMIC DNA]</scope>
    <source>
        <strain evidence="2 3">Egypt</strain>
    </source>
</reference>
<feature type="compositionally biased region" description="Acidic residues" evidence="1">
    <location>
        <begin position="25"/>
        <end position="42"/>
    </location>
</feature>
<dbReference type="Proteomes" id="UP000272942">
    <property type="component" value="Unassembled WGS sequence"/>
</dbReference>
<dbReference type="PANTHER" id="PTHR13464">
    <property type="entry name" value="TRANSCRIPTIONAL REGULATOR PROTEIN HCNGP"/>
    <property type="match status" value="1"/>
</dbReference>
<name>A0A183ALM5_9TREM</name>
<dbReference type="PANTHER" id="PTHR13464:SF0">
    <property type="entry name" value="SAP30-BINDING PROTEIN"/>
    <property type="match status" value="1"/>
</dbReference>
<dbReference type="EMBL" id="UZAN01045188">
    <property type="protein sequence ID" value="VDP82203.1"/>
    <property type="molecule type" value="Genomic_DNA"/>
</dbReference>
<gene>
    <name evidence="2" type="ORF">ECPE_LOCUS7860</name>
</gene>
<reference evidence="4" key="1">
    <citation type="submission" date="2016-06" db="UniProtKB">
        <authorList>
            <consortium name="WormBaseParasite"/>
        </authorList>
    </citation>
    <scope>IDENTIFICATION</scope>
</reference>